<evidence type="ECO:0000259" key="4">
    <source>
        <dbReference type="PROSITE" id="PS51756"/>
    </source>
</evidence>
<dbReference type="RefSeq" id="WP_209558110.1">
    <property type="nucleotide sequence ID" value="NZ_JAEDXU010000007.1"/>
</dbReference>
<feature type="domain" description="LXG" evidence="4">
    <location>
        <begin position="1"/>
        <end position="228"/>
    </location>
</feature>
<evidence type="ECO:0000256" key="1">
    <source>
        <dbReference type="ARBA" id="ARBA00034117"/>
    </source>
</evidence>
<accession>A0ABS4CL45</accession>
<gene>
    <name evidence="5" type="ORF">I6N96_13665</name>
</gene>
<proteinExistence type="inferred from homology"/>
<keyword evidence="6" id="KW-1185">Reference proteome</keyword>
<sequence>MSIDMYLSTAKSQATGAATMGKSHAQGYEALQKAAQSFANDSVLQADAYTSAKGMFNSVIVPLIQAGQLLSESVAEACQKFPEEYTAQVDSGDLKSSELEEKIQRLGNEIQTLHAIRSSIESRDTADNMKLRQLNSNKNAIAGHEAAKKKLEEQLQKLLDFHASSPSLFSEITTLTNAVNQGSSIAGKSWHAASGTFKLPEGTDMSWTKDVNNRWQNRQFAKKYDVQCPKEMTAKEYQEYLKTLRDQKDILCKEDGWDEEAFKAYMKHVNKNLASGGKDVFDRLNQINVETRLVGSGVYEMMFDAADMTEQQKVRLVLKQMGAAVDENNMLQLQGTHKFDPMMPPHSKFLEKFAESVKKGYPEGLIIGGNIGVNEEELRMIHQFRHFIDLQNLYYIRANFEGATDYEKLLAYAKETKQDLLYGDTAQFHNRVKFSVDKNGKIIRDKDDKKVKENLDKQLNDKIKTQNGLSEFIVNVETGAFVSQWDQLKTEKGEEIFIIENDKVVGVNSNKINSNYKDYDLVGVSGKEIADTESFNYEEGDRWQDVILKGEWEMLLKNGKHNRFDMKPGGSEGLDSNIRSESKKKWPYPEPYNELYNSEKDIRGFVK</sequence>
<comment type="similarity">
    <text evidence="1">In the N-terminal section; belongs to the LXG family.</text>
</comment>
<dbReference type="InterPro" id="IPR021462">
    <property type="entry name" value="DUF3114"/>
</dbReference>
<dbReference type="Proteomes" id="UP000673375">
    <property type="component" value="Unassembled WGS sequence"/>
</dbReference>
<comment type="caution">
    <text evidence="5">The sequence shown here is derived from an EMBL/GenBank/DDBJ whole genome shotgun (WGS) entry which is preliminary data.</text>
</comment>
<evidence type="ECO:0000256" key="2">
    <source>
        <dbReference type="SAM" id="Coils"/>
    </source>
</evidence>
<name>A0ABS4CL45_9ENTE</name>
<dbReference type="PROSITE" id="PS51756">
    <property type="entry name" value="LXG"/>
    <property type="match status" value="1"/>
</dbReference>
<protein>
    <submittedName>
        <fullName evidence="5">DUF3114 domain-containing protein</fullName>
    </submittedName>
</protein>
<dbReference type="EMBL" id="JAEDXU010000007">
    <property type="protein sequence ID" value="MBP1047326.1"/>
    <property type="molecule type" value="Genomic_DNA"/>
</dbReference>
<feature type="region of interest" description="Disordered" evidence="3">
    <location>
        <begin position="566"/>
        <end position="586"/>
    </location>
</feature>
<dbReference type="InterPro" id="IPR006829">
    <property type="entry name" value="LXG_dom"/>
</dbReference>
<feature type="coiled-coil region" evidence="2">
    <location>
        <begin position="96"/>
        <end position="161"/>
    </location>
</feature>
<evidence type="ECO:0000256" key="3">
    <source>
        <dbReference type="SAM" id="MobiDB-lite"/>
    </source>
</evidence>
<evidence type="ECO:0000313" key="6">
    <source>
        <dbReference type="Proteomes" id="UP000673375"/>
    </source>
</evidence>
<organism evidence="5 6">
    <name type="scientific">Enterococcus larvae</name>
    <dbReference type="NCBI Taxonomy" id="2794352"/>
    <lineage>
        <taxon>Bacteria</taxon>
        <taxon>Bacillati</taxon>
        <taxon>Bacillota</taxon>
        <taxon>Bacilli</taxon>
        <taxon>Lactobacillales</taxon>
        <taxon>Enterococcaceae</taxon>
        <taxon>Enterococcus</taxon>
    </lineage>
</organism>
<keyword evidence="2" id="KW-0175">Coiled coil</keyword>
<reference evidence="5 6" key="1">
    <citation type="submission" date="2020-12" db="EMBL/GenBank/DDBJ databases">
        <title>Vagococcus allomyrinae sp. nov. and Enterococcus lavae sp. nov., isolated from the larvae of Allomyrina dichotoma.</title>
        <authorList>
            <person name="Lee S.D."/>
        </authorList>
    </citation>
    <scope>NUCLEOTIDE SEQUENCE [LARGE SCALE GENOMIC DNA]</scope>
    <source>
        <strain evidence="5 6">BWM-S5</strain>
    </source>
</reference>
<dbReference type="Pfam" id="PF11311">
    <property type="entry name" value="DUF3114"/>
    <property type="match status" value="1"/>
</dbReference>
<evidence type="ECO:0000313" key="5">
    <source>
        <dbReference type="EMBL" id="MBP1047326.1"/>
    </source>
</evidence>